<sequence>MITHFSNTALSIMSSTPENQTTELTPFQQLSEDIQQGKLDESHFIAEFLNTKFYIAINKKFDSDKPTFDYLVYQSQQTPDASTVVISEDENYIKNMGATDILFVKGGDIIKSLHPNLEVAIAYKGGGIGMSVGRVNFLKRNVQLK</sequence>
<reference evidence="1" key="1">
    <citation type="submission" date="2022-10" db="EMBL/GenBank/DDBJ databases">
        <title>Catenovulum adriacola sp. nov. isolated in the Harbour of Susak.</title>
        <authorList>
            <person name="Schoch T."/>
            <person name="Reich S.J."/>
            <person name="Stoeferle S."/>
            <person name="Flaiz M."/>
            <person name="Kazda M."/>
            <person name="Riedel C.U."/>
            <person name="Duerre P."/>
        </authorList>
    </citation>
    <scope>NUCLEOTIDE SEQUENCE</scope>
    <source>
        <strain evidence="1">TS8</strain>
        <plasmid evidence="1">pCadTS8_2</plasmid>
    </source>
</reference>
<accession>A0ABY7AS20</accession>
<dbReference type="Proteomes" id="UP001163726">
    <property type="component" value="Plasmid pCadTS8_2"/>
</dbReference>
<keyword evidence="2" id="KW-1185">Reference proteome</keyword>
<geneLocation type="plasmid" evidence="1 2">
    <name>pCadTS8_2</name>
</geneLocation>
<proteinExistence type="predicted"/>
<gene>
    <name evidence="1" type="ORF">OLW01_17720</name>
</gene>
<protein>
    <submittedName>
        <fullName evidence="1">Uncharacterized protein</fullName>
    </submittedName>
</protein>
<dbReference type="RefSeq" id="WP_268076836.1">
    <property type="nucleotide sequence ID" value="NZ_CP109967.1"/>
</dbReference>
<keyword evidence="1" id="KW-0614">Plasmid</keyword>
<evidence type="ECO:0000313" key="1">
    <source>
        <dbReference type="EMBL" id="WAJ72120.1"/>
    </source>
</evidence>
<dbReference type="EMBL" id="CP109967">
    <property type="protein sequence ID" value="WAJ72120.1"/>
    <property type="molecule type" value="Genomic_DNA"/>
</dbReference>
<organism evidence="1 2">
    <name type="scientific">Catenovulum adriaticum</name>
    <dbReference type="NCBI Taxonomy" id="2984846"/>
    <lineage>
        <taxon>Bacteria</taxon>
        <taxon>Pseudomonadati</taxon>
        <taxon>Pseudomonadota</taxon>
        <taxon>Gammaproteobacteria</taxon>
        <taxon>Alteromonadales</taxon>
        <taxon>Alteromonadaceae</taxon>
        <taxon>Catenovulum</taxon>
    </lineage>
</organism>
<evidence type="ECO:0000313" key="2">
    <source>
        <dbReference type="Proteomes" id="UP001163726"/>
    </source>
</evidence>
<name>A0ABY7AS20_9ALTE</name>